<comment type="subcellular location">
    <subcellularLocation>
        <location evidence="1">Cell envelope</location>
    </subcellularLocation>
</comment>
<comment type="similarity">
    <text evidence="2">Belongs to the bacterial solute-binding protein 5 family.</text>
</comment>
<dbReference type="GO" id="GO:0030288">
    <property type="term" value="C:outer membrane-bounded periplasmic space"/>
    <property type="evidence" value="ECO:0007669"/>
    <property type="project" value="UniProtKB-ARBA"/>
</dbReference>
<dbReference type="EMBL" id="MWBQ01000129">
    <property type="protein sequence ID" value="OQA56067.1"/>
    <property type="molecule type" value="Genomic_DNA"/>
</dbReference>
<dbReference type="InterPro" id="IPR039424">
    <property type="entry name" value="SBP_5"/>
</dbReference>
<dbReference type="GO" id="GO:0015833">
    <property type="term" value="P:peptide transport"/>
    <property type="evidence" value="ECO:0007669"/>
    <property type="project" value="TreeGrafter"/>
</dbReference>
<dbReference type="Proteomes" id="UP000485569">
    <property type="component" value="Unassembled WGS sequence"/>
</dbReference>
<dbReference type="Gene3D" id="3.40.190.10">
    <property type="entry name" value="Periplasmic binding protein-like II"/>
    <property type="match status" value="1"/>
</dbReference>
<dbReference type="InterPro" id="IPR030678">
    <property type="entry name" value="Peptide/Ni-bd"/>
</dbReference>
<evidence type="ECO:0000313" key="6">
    <source>
        <dbReference type="EMBL" id="OQA56067.1"/>
    </source>
</evidence>
<dbReference type="PANTHER" id="PTHR30290">
    <property type="entry name" value="PERIPLASMIC BINDING COMPONENT OF ABC TRANSPORTER"/>
    <property type="match status" value="1"/>
</dbReference>
<dbReference type="CDD" id="cd08504">
    <property type="entry name" value="PBP2_OppA"/>
    <property type="match status" value="1"/>
</dbReference>
<dbReference type="Gene3D" id="3.90.76.10">
    <property type="entry name" value="Dipeptide-binding Protein, Domain 1"/>
    <property type="match status" value="1"/>
</dbReference>
<dbReference type="GO" id="GO:1904680">
    <property type="term" value="F:peptide transmembrane transporter activity"/>
    <property type="evidence" value="ECO:0007669"/>
    <property type="project" value="TreeGrafter"/>
</dbReference>
<dbReference type="FunFam" id="3.90.76.10:FF:000001">
    <property type="entry name" value="Oligopeptide ABC transporter substrate-binding protein"/>
    <property type="match status" value="1"/>
</dbReference>
<dbReference type="PANTHER" id="PTHR30290:SF10">
    <property type="entry name" value="PERIPLASMIC OLIGOPEPTIDE-BINDING PROTEIN-RELATED"/>
    <property type="match status" value="1"/>
</dbReference>
<dbReference type="Pfam" id="PF00496">
    <property type="entry name" value="SBP_bac_5"/>
    <property type="match status" value="1"/>
</dbReference>
<protein>
    <submittedName>
        <fullName evidence="6">Putative binding protein YgiS</fullName>
    </submittedName>
</protein>
<organism evidence="6">
    <name type="scientific">Candidatus Atribacter allofermentans</name>
    <dbReference type="NCBI Taxonomy" id="1852833"/>
    <lineage>
        <taxon>Bacteria</taxon>
        <taxon>Pseudomonadati</taxon>
        <taxon>Atribacterota</taxon>
        <taxon>Atribacteria</taxon>
        <taxon>Atribacterales</taxon>
        <taxon>Atribacteraceae</taxon>
        <taxon>Atribacter</taxon>
    </lineage>
</organism>
<dbReference type="AlphaFoldDB" id="A0A1V5SNI8"/>
<proteinExistence type="inferred from homology"/>
<dbReference type="GO" id="GO:0043190">
    <property type="term" value="C:ATP-binding cassette (ABC) transporter complex"/>
    <property type="evidence" value="ECO:0007669"/>
    <property type="project" value="InterPro"/>
</dbReference>
<keyword evidence="3" id="KW-0813">Transport</keyword>
<dbReference type="PIRSF" id="PIRSF002741">
    <property type="entry name" value="MppA"/>
    <property type="match status" value="1"/>
</dbReference>
<evidence type="ECO:0000256" key="3">
    <source>
        <dbReference type="ARBA" id="ARBA00022448"/>
    </source>
</evidence>
<feature type="domain" description="Solute-binding protein family 5" evidence="5">
    <location>
        <begin position="87"/>
        <end position="466"/>
    </location>
</feature>
<dbReference type="Gene3D" id="3.10.105.10">
    <property type="entry name" value="Dipeptide-binding Protein, Domain 3"/>
    <property type="match status" value="1"/>
</dbReference>
<dbReference type="InterPro" id="IPR000914">
    <property type="entry name" value="SBP_5_dom"/>
</dbReference>
<dbReference type="SUPFAM" id="SSF53850">
    <property type="entry name" value="Periplasmic binding protein-like II"/>
    <property type="match status" value="1"/>
</dbReference>
<evidence type="ECO:0000259" key="5">
    <source>
        <dbReference type="Pfam" id="PF00496"/>
    </source>
</evidence>
<accession>A0A1V5SNI8</accession>
<comment type="caution">
    <text evidence="6">The sequence shown here is derived from an EMBL/GenBank/DDBJ whole genome shotgun (WGS) entry which is preliminary data.</text>
</comment>
<keyword evidence="4" id="KW-0732">Signal</keyword>
<sequence>MQKVRKNLMIILLTGVFLLGVTVFSFAADVSLPPDALPASEQILYYPLKLESGTYMDYMQTIYNCLQGGSDFVQEPLMSFDKDLNAVPVGAESWEVSEDGLSWTFHLRKELKWSDGQPVTANDYVFALQRCAQQGYDFSWYWSLMIEIKNWDKVEKGELPVDELGIKALDDYTLVLTTEVSKPYLLGALVWLFPVPQHVVKQHGNEYATQAETMVSNGPFKVEEWVKGSHITLVKNPYYEGLWKPYLEKIVLKYGTFDPVTGFPAYLNNEIYRSDVNPGQLAYVRQNMPDELHSWPMFRIFYLSFDTTKPPFDDIRVRYAINHASNREELCSTVLKDLASPEYSLLVKGFPGYDDAEEAKESSKFDPELAKKLLAEAGYPDGKGFPELELWIRAEDQLMPWQKPAAEYIQAQLKENLGINIIPRIMEVKTFTDALNQRTHNFFLLAYQFDYVDPSNFMDLYLTGGRHAWSSDEYDELVRKADSLGEWEQRVEKYREAERILAKECPAVFLFQQQYSAAWKPFLKGEGLEPNKDGLSSWGDMWARYAVTHIYISKH</sequence>
<evidence type="ECO:0000256" key="2">
    <source>
        <dbReference type="ARBA" id="ARBA00005695"/>
    </source>
</evidence>
<evidence type="ECO:0000256" key="1">
    <source>
        <dbReference type="ARBA" id="ARBA00004196"/>
    </source>
</evidence>
<evidence type="ECO:0000256" key="4">
    <source>
        <dbReference type="ARBA" id="ARBA00022729"/>
    </source>
</evidence>
<name>A0A1V5SNI8_9BACT</name>
<reference evidence="6" key="1">
    <citation type="submission" date="2017-02" db="EMBL/GenBank/DDBJ databases">
        <title>Delving into the versatile metabolic prowess of the omnipresent phylum Bacteroidetes.</title>
        <authorList>
            <person name="Nobu M.K."/>
            <person name="Mei R."/>
            <person name="Narihiro T."/>
            <person name="Kuroda K."/>
            <person name="Liu W.-T."/>
        </authorList>
    </citation>
    <scope>NUCLEOTIDE SEQUENCE</scope>
    <source>
        <strain evidence="6">ADurb.Bin276</strain>
    </source>
</reference>
<gene>
    <name evidence="6" type="primary">ygiS</name>
    <name evidence="6" type="ORF">BWY41_01558</name>
</gene>